<dbReference type="GO" id="GO:0003959">
    <property type="term" value="F:NADPH dehydrogenase activity"/>
    <property type="evidence" value="ECO:0007669"/>
    <property type="project" value="InterPro"/>
</dbReference>
<accession>A0A318SA02</accession>
<dbReference type="InterPro" id="IPR013785">
    <property type="entry name" value="Aldolase_TIM"/>
</dbReference>
<evidence type="ECO:0000256" key="4">
    <source>
        <dbReference type="ARBA" id="ARBA00022857"/>
    </source>
</evidence>
<sequence length="353" mass="38517">MSQLFSPLALRSLTLQNRLVVSPMCMYSSRDGFANNFHLVHLGQFALGRAGLIFTEATAVNPEGRISPDDLGLWKDEHVTNIAEICDFVHQFDGLIGVQLAHAGRKASTASPFKGRGGVPDEAGGWQPLGPSDEPYHGTYRTPCAMTRNDISDVIDDFRAATKRAILAGFDVVEVHAAHGYLLHEFLSPLSNTREDEYGGSFENRTRLLLEVTRAVRSAWPDHLPLFVRLSASDWVEGGWDVEETVAVSQLLRDEGVDVVDVSSGGLSPLQNIHVAAGYQVPFAARVKAEANVATMAVGLLTDPAQCEEVLTSGAADLVAVAREFLRDPHFPLRAARMLGDDLSWPLQYDRAK</sequence>
<evidence type="ECO:0000256" key="3">
    <source>
        <dbReference type="ARBA" id="ARBA00022643"/>
    </source>
</evidence>
<dbReference type="OrthoDB" id="9772736at2"/>
<keyword evidence="3" id="KW-0288">FMN</keyword>
<dbReference type="InterPro" id="IPR001155">
    <property type="entry name" value="OxRdtase_FMN_N"/>
</dbReference>
<evidence type="ECO:0000313" key="8">
    <source>
        <dbReference type="Proteomes" id="UP000248326"/>
    </source>
</evidence>
<reference evidence="7 8" key="1">
    <citation type="submission" date="2018-06" db="EMBL/GenBank/DDBJ databases">
        <title>Genomic Encyclopedia of Type Strains, Phase IV (KMG-IV): sequencing the most valuable type-strain genomes for metagenomic binning, comparative biology and taxonomic classification.</title>
        <authorList>
            <person name="Goeker M."/>
        </authorList>
    </citation>
    <scope>NUCLEOTIDE SEQUENCE [LARGE SCALE GENOMIC DNA]</scope>
    <source>
        <strain evidence="7 8">DSM 18048</strain>
    </source>
</reference>
<keyword evidence="2" id="KW-0285">Flavoprotein</keyword>
<name>A0A318SA02_9DEIO</name>
<dbReference type="InterPro" id="IPR044152">
    <property type="entry name" value="YqjM-like"/>
</dbReference>
<evidence type="ECO:0000256" key="1">
    <source>
        <dbReference type="ARBA" id="ARBA00001917"/>
    </source>
</evidence>
<comment type="caution">
    <text evidence="7">The sequence shown here is derived from an EMBL/GenBank/DDBJ whole genome shotgun (WGS) entry which is preliminary data.</text>
</comment>
<dbReference type="SUPFAM" id="SSF51395">
    <property type="entry name" value="FMN-linked oxidoreductases"/>
    <property type="match status" value="1"/>
</dbReference>
<dbReference type="AlphaFoldDB" id="A0A318SA02"/>
<evidence type="ECO:0000256" key="2">
    <source>
        <dbReference type="ARBA" id="ARBA00022630"/>
    </source>
</evidence>
<organism evidence="7 8">
    <name type="scientific">Deinococcus yavapaiensis KR-236</name>
    <dbReference type="NCBI Taxonomy" id="694435"/>
    <lineage>
        <taxon>Bacteria</taxon>
        <taxon>Thermotogati</taxon>
        <taxon>Deinococcota</taxon>
        <taxon>Deinococci</taxon>
        <taxon>Deinococcales</taxon>
        <taxon>Deinococcaceae</taxon>
        <taxon>Deinococcus</taxon>
    </lineage>
</organism>
<proteinExistence type="predicted"/>
<dbReference type="PANTHER" id="PTHR43303">
    <property type="entry name" value="NADPH DEHYDROGENASE C23G7.10C-RELATED"/>
    <property type="match status" value="1"/>
</dbReference>
<evidence type="ECO:0000313" key="7">
    <source>
        <dbReference type="EMBL" id="PYE55208.1"/>
    </source>
</evidence>
<comment type="cofactor">
    <cofactor evidence="1">
        <name>FMN</name>
        <dbReference type="ChEBI" id="CHEBI:58210"/>
    </cofactor>
</comment>
<dbReference type="GO" id="GO:0050661">
    <property type="term" value="F:NADP binding"/>
    <property type="evidence" value="ECO:0007669"/>
    <property type="project" value="InterPro"/>
</dbReference>
<keyword evidence="8" id="KW-1185">Reference proteome</keyword>
<dbReference type="CDD" id="cd02932">
    <property type="entry name" value="OYE_YqiM_FMN"/>
    <property type="match status" value="1"/>
</dbReference>
<dbReference type="EMBL" id="QJSX01000003">
    <property type="protein sequence ID" value="PYE55208.1"/>
    <property type="molecule type" value="Genomic_DNA"/>
</dbReference>
<evidence type="ECO:0000256" key="5">
    <source>
        <dbReference type="ARBA" id="ARBA00023002"/>
    </source>
</evidence>
<protein>
    <submittedName>
        <fullName evidence="7">2,4-dienoyl-CoA reductase-like NADH-dependent reductase (Old Yellow Enzyme family)</fullName>
    </submittedName>
</protein>
<dbReference type="GO" id="GO:0010181">
    <property type="term" value="F:FMN binding"/>
    <property type="evidence" value="ECO:0007669"/>
    <property type="project" value="InterPro"/>
</dbReference>
<evidence type="ECO:0000259" key="6">
    <source>
        <dbReference type="Pfam" id="PF00724"/>
    </source>
</evidence>
<keyword evidence="4" id="KW-0521">NADP</keyword>
<dbReference type="RefSeq" id="WP_110885578.1">
    <property type="nucleotide sequence ID" value="NZ_QJSX01000003.1"/>
</dbReference>
<dbReference type="PANTHER" id="PTHR43303:SF4">
    <property type="entry name" value="NADPH DEHYDROGENASE C23G7.10C-RELATED"/>
    <property type="match status" value="1"/>
</dbReference>
<keyword evidence="5" id="KW-0560">Oxidoreductase</keyword>
<dbReference type="Pfam" id="PF00724">
    <property type="entry name" value="Oxidored_FMN"/>
    <property type="match status" value="1"/>
</dbReference>
<gene>
    <name evidence="7" type="ORF">DES52_10338</name>
</gene>
<dbReference type="Gene3D" id="3.20.20.70">
    <property type="entry name" value="Aldolase class I"/>
    <property type="match status" value="1"/>
</dbReference>
<dbReference type="Proteomes" id="UP000248326">
    <property type="component" value="Unassembled WGS sequence"/>
</dbReference>
<feature type="domain" description="NADH:flavin oxidoreductase/NADH oxidase N-terminal" evidence="6">
    <location>
        <begin position="3"/>
        <end position="339"/>
    </location>
</feature>